<evidence type="ECO:0000313" key="16">
    <source>
        <dbReference type="EMBL" id="KAK9498516.1"/>
    </source>
</evidence>
<evidence type="ECO:0000256" key="8">
    <source>
        <dbReference type="ARBA" id="ARBA00023065"/>
    </source>
</evidence>
<feature type="repeat" description="ANK" evidence="12">
    <location>
        <begin position="606"/>
        <end position="635"/>
    </location>
</feature>
<keyword evidence="9 14" id="KW-0472">Membrane</keyword>
<feature type="repeat" description="ANK" evidence="12">
    <location>
        <begin position="320"/>
        <end position="352"/>
    </location>
</feature>
<proteinExistence type="predicted"/>
<sequence>MYSLVPNIEMDDMSSIERRFSEAPSTISVSSKDSIVHIMPRRRHDRRKERLNTELLTAVQNSSYSDVIRLLDTGASPDATCRPSRVSAIHIAALQGDSATLRELIRFGARCSVRDRSGRQAVHYAAWAGQAETLLVLLRADPSLVNSPVKPNPEPDHEMECLDSWNHDHDLLNHLVPDGVDLLSTPLHLACKTICYKTVELLLSHGADVTIKDAKGLTPLDVTGLYAPTNDSKPNQTNKPEGKVLSRAAPNRHGHFRASAPGFKMAVLASDSVRDKQQEIDKTDDKPAHRIVTALIKNGAKMPKGNVILKEGSVINQNKMPVTTLHTAVVNEELELIECLLQNGACLTTWNDNGETPIHLAVKKWLIEPLKKMISWDMQQTDTGYSSIVDVRDSLGRTPLHLAVMQEWPTGVALLLESGADVATTSNDNESVLHLAAERGNKPMLEELLSIPDSRKVLEYRNSYYHTPLFRAVESKHLPCVELLCENGADATTATPGDVTLLHIASLQNSPDILGYLLSREAIKVKDVLCKEIKGGVTALHIAAKEGYTECVQELLQVNCNVFVMSRANSDRGGTALHLAAEKGHLEVVKIIIRHNIKTVESLNADGWQPLHIAAGFGRSECVKHIVNSGADLSASVWDDTGRKTALDIIMYCVPQPVDFLEELFDSYMKGNEHPLNDPACEIKLQYDVLSPGDRCCKQLKVLNAILNNGNQHLQQRLLLHPLTESFVHIKWKQLKIFFSLIVMLHVILTLSLTILAHLAYVDKGPSTFIFVCSEVARVGLFASLIPIILVEFINVAQLQRYYAIECESWVKWGVIITASIVGIVDPSLPWPRHIASIAVLLSWIELLFLLARFPNWGFYVLMFSKVASNVLKVLASFTFLVLGFTFAFLIHFEAAQPFRNLIEALIKVFVMMLEFDYENMFEQFKELNAFSVIGRLIFITFVILVAMVMMNLMIGLAVSDIALLEKQGRTQRLAKQTSFLSLLESTVYNARLLKILPKRFHEKLQKLRAVPEYIVIKPTSPIDSSTNDIPKCLKESILNRIWSSQTNNEDLELTVSLHDINYKIDKLADIVHDKLTDATSSSSSSSSRAKKSKCSTSSKTTLVDSKNTNTLLEEIIREQKLIKEKLEKLEENVNFTRTVHMFQDQPQILTQPPNYI</sequence>
<evidence type="ECO:0000256" key="10">
    <source>
        <dbReference type="ARBA" id="ARBA00023180"/>
    </source>
</evidence>
<dbReference type="InterPro" id="IPR005821">
    <property type="entry name" value="Ion_trans_dom"/>
</dbReference>
<feature type="repeat" description="ANK" evidence="12">
    <location>
        <begin position="395"/>
        <end position="427"/>
    </location>
</feature>
<dbReference type="Pfam" id="PF00520">
    <property type="entry name" value="Ion_trans"/>
    <property type="match status" value="1"/>
</dbReference>
<feature type="region of interest" description="Disordered" evidence="13">
    <location>
        <begin position="1078"/>
        <end position="1102"/>
    </location>
</feature>
<evidence type="ECO:0000259" key="15">
    <source>
        <dbReference type="Pfam" id="PF00520"/>
    </source>
</evidence>
<accession>A0AAW1CHY4</accession>
<dbReference type="GO" id="GO:0005216">
    <property type="term" value="F:monoatomic ion channel activity"/>
    <property type="evidence" value="ECO:0007669"/>
    <property type="project" value="InterPro"/>
</dbReference>
<evidence type="ECO:0000256" key="7">
    <source>
        <dbReference type="ARBA" id="ARBA00023043"/>
    </source>
</evidence>
<keyword evidence="4 14" id="KW-0812">Transmembrane</keyword>
<dbReference type="InterPro" id="IPR052076">
    <property type="entry name" value="TRP_cation_channel"/>
</dbReference>
<gene>
    <name evidence="16" type="ORF">O3M35_003133</name>
</gene>
<feature type="domain" description="Ion transport" evidence="15">
    <location>
        <begin position="739"/>
        <end position="968"/>
    </location>
</feature>
<evidence type="ECO:0000256" key="5">
    <source>
        <dbReference type="ARBA" id="ARBA00022737"/>
    </source>
</evidence>
<evidence type="ECO:0000256" key="11">
    <source>
        <dbReference type="ARBA" id="ARBA00023303"/>
    </source>
</evidence>
<dbReference type="EMBL" id="JAPXFL010000012">
    <property type="protein sequence ID" value="KAK9498516.1"/>
    <property type="molecule type" value="Genomic_DNA"/>
</dbReference>
<protein>
    <recommendedName>
        <fullName evidence="15">Ion transport domain-containing protein</fullName>
    </recommendedName>
</protein>
<dbReference type="Gene3D" id="1.25.40.20">
    <property type="entry name" value="Ankyrin repeat-containing domain"/>
    <property type="match status" value="4"/>
</dbReference>
<keyword evidence="11" id="KW-0407">Ion channel</keyword>
<dbReference type="GO" id="GO:0034703">
    <property type="term" value="C:cation channel complex"/>
    <property type="evidence" value="ECO:0007669"/>
    <property type="project" value="UniProtKB-ARBA"/>
</dbReference>
<dbReference type="Proteomes" id="UP001461498">
    <property type="component" value="Unassembled WGS sequence"/>
</dbReference>
<evidence type="ECO:0000256" key="3">
    <source>
        <dbReference type="ARBA" id="ARBA00022606"/>
    </source>
</evidence>
<evidence type="ECO:0000313" key="17">
    <source>
        <dbReference type="Proteomes" id="UP001461498"/>
    </source>
</evidence>
<feature type="repeat" description="ANK" evidence="12">
    <location>
        <begin position="182"/>
        <end position="214"/>
    </location>
</feature>
<keyword evidence="10" id="KW-0325">Glycoprotein</keyword>
<dbReference type="PROSITE" id="PS50088">
    <property type="entry name" value="ANK_REPEAT"/>
    <property type="match status" value="7"/>
</dbReference>
<dbReference type="SUPFAM" id="SSF48403">
    <property type="entry name" value="Ankyrin repeat"/>
    <property type="match status" value="2"/>
</dbReference>
<dbReference type="PANTHER" id="PTHR47143:SF1">
    <property type="entry name" value="ION_TRANS DOMAIN-CONTAINING PROTEIN"/>
    <property type="match status" value="1"/>
</dbReference>
<dbReference type="Pfam" id="PF00023">
    <property type="entry name" value="Ank"/>
    <property type="match status" value="1"/>
</dbReference>
<reference evidence="16 17" key="1">
    <citation type="submission" date="2022-12" db="EMBL/GenBank/DDBJ databases">
        <title>Chromosome-level genome assembly of true bugs.</title>
        <authorList>
            <person name="Ma L."/>
            <person name="Li H."/>
        </authorList>
    </citation>
    <scope>NUCLEOTIDE SEQUENCE [LARGE SCALE GENOMIC DNA]</scope>
    <source>
        <strain evidence="16">Lab_2022b</strain>
    </source>
</reference>
<dbReference type="PROSITE" id="PS50297">
    <property type="entry name" value="ANK_REP_REGION"/>
    <property type="match status" value="5"/>
</dbReference>
<keyword evidence="5" id="KW-0677">Repeat</keyword>
<dbReference type="Pfam" id="PF12796">
    <property type="entry name" value="Ank_2"/>
    <property type="match status" value="3"/>
</dbReference>
<keyword evidence="2" id="KW-0813">Transport</keyword>
<comment type="caution">
    <text evidence="16">The sequence shown here is derived from an EMBL/GenBank/DDBJ whole genome shotgun (WGS) entry which is preliminary data.</text>
</comment>
<dbReference type="PANTHER" id="PTHR47143">
    <property type="entry name" value="TRANSIENT RECEPTOR POTENTIAL CATION CHANNEL PROTEIN PAINLESS"/>
    <property type="match status" value="1"/>
</dbReference>
<keyword evidence="7 12" id="KW-0040">ANK repeat</keyword>
<evidence type="ECO:0000256" key="1">
    <source>
        <dbReference type="ARBA" id="ARBA00004141"/>
    </source>
</evidence>
<keyword evidence="3" id="KW-0716">Sensory transduction</keyword>
<name>A0AAW1CHY4_9HEMI</name>
<evidence type="ECO:0000256" key="9">
    <source>
        <dbReference type="ARBA" id="ARBA00023136"/>
    </source>
</evidence>
<keyword evidence="17" id="KW-1185">Reference proteome</keyword>
<keyword evidence="8" id="KW-0406">Ion transport</keyword>
<feature type="transmembrane region" description="Helical" evidence="14">
    <location>
        <begin position="835"/>
        <end position="854"/>
    </location>
</feature>
<evidence type="ECO:0000256" key="2">
    <source>
        <dbReference type="ARBA" id="ARBA00022448"/>
    </source>
</evidence>
<dbReference type="InterPro" id="IPR002110">
    <property type="entry name" value="Ankyrin_rpt"/>
</dbReference>
<dbReference type="InterPro" id="IPR036770">
    <property type="entry name" value="Ankyrin_rpt-contain_sf"/>
</dbReference>
<feature type="repeat" description="ANK" evidence="12">
    <location>
        <begin position="572"/>
        <end position="596"/>
    </location>
</feature>
<dbReference type="PRINTS" id="PR01415">
    <property type="entry name" value="ANKYRIN"/>
</dbReference>
<comment type="subcellular location">
    <subcellularLocation>
        <location evidence="1">Membrane</location>
        <topology evidence="1">Multi-pass membrane protein</topology>
    </subcellularLocation>
</comment>
<dbReference type="SMART" id="SM00248">
    <property type="entry name" value="ANK"/>
    <property type="match status" value="12"/>
</dbReference>
<organism evidence="16 17">
    <name type="scientific">Rhynocoris fuscipes</name>
    <dbReference type="NCBI Taxonomy" id="488301"/>
    <lineage>
        <taxon>Eukaryota</taxon>
        <taxon>Metazoa</taxon>
        <taxon>Ecdysozoa</taxon>
        <taxon>Arthropoda</taxon>
        <taxon>Hexapoda</taxon>
        <taxon>Insecta</taxon>
        <taxon>Pterygota</taxon>
        <taxon>Neoptera</taxon>
        <taxon>Paraneoptera</taxon>
        <taxon>Hemiptera</taxon>
        <taxon>Heteroptera</taxon>
        <taxon>Panheteroptera</taxon>
        <taxon>Cimicomorpha</taxon>
        <taxon>Reduviidae</taxon>
        <taxon>Harpactorinae</taxon>
        <taxon>Harpactorini</taxon>
        <taxon>Rhynocoris</taxon>
    </lineage>
</organism>
<feature type="transmembrane region" description="Helical" evidence="14">
    <location>
        <begin position="937"/>
        <end position="959"/>
    </location>
</feature>
<dbReference type="AlphaFoldDB" id="A0AAW1CHY4"/>
<feature type="transmembrane region" description="Helical" evidence="14">
    <location>
        <begin position="874"/>
        <end position="893"/>
    </location>
</feature>
<evidence type="ECO:0000256" key="12">
    <source>
        <dbReference type="PROSITE-ProRule" id="PRU00023"/>
    </source>
</evidence>
<keyword evidence="6 14" id="KW-1133">Transmembrane helix</keyword>
<feature type="transmembrane region" description="Helical" evidence="14">
    <location>
        <begin position="779"/>
        <end position="798"/>
    </location>
</feature>
<evidence type="ECO:0000256" key="6">
    <source>
        <dbReference type="ARBA" id="ARBA00022989"/>
    </source>
</evidence>
<feature type="transmembrane region" description="Helical" evidence="14">
    <location>
        <begin position="737"/>
        <end position="759"/>
    </location>
</feature>
<evidence type="ECO:0000256" key="4">
    <source>
        <dbReference type="ARBA" id="ARBA00022692"/>
    </source>
</evidence>
<evidence type="ECO:0000256" key="14">
    <source>
        <dbReference type="SAM" id="Phobius"/>
    </source>
</evidence>
<feature type="repeat" description="ANK" evidence="12">
    <location>
        <begin position="535"/>
        <end position="567"/>
    </location>
</feature>
<feature type="repeat" description="ANK" evidence="12">
    <location>
        <begin position="84"/>
        <end position="116"/>
    </location>
</feature>
<evidence type="ECO:0000256" key="13">
    <source>
        <dbReference type="SAM" id="MobiDB-lite"/>
    </source>
</evidence>